<accession>A0A4Z2F1J7</accession>
<name>A0A4Z2F1J7_9TELE</name>
<dbReference type="AlphaFoldDB" id="A0A4Z2F1J7"/>
<evidence type="ECO:0000313" key="3">
    <source>
        <dbReference type="Proteomes" id="UP000314294"/>
    </source>
</evidence>
<protein>
    <submittedName>
        <fullName evidence="2">Microtubule-actin cross-linking factor 1</fullName>
    </submittedName>
</protein>
<sequence>MATRKEGRGDQLPPVAEGSRGERNGAPPCPGDTLPWNLSKHQRVKRAKSSTGEVLDPADRAVIRIAGMLDLTVSFGILLMSRRETDRQGDELCFTDPLDSLSMKDVI</sequence>
<evidence type="ECO:0000313" key="2">
    <source>
        <dbReference type="EMBL" id="TNN35077.1"/>
    </source>
</evidence>
<gene>
    <name evidence="2" type="primary">Macf1_3</name>
    <name evidence="2" type="ORF">EYF80_054756</name>
</gene>
<comment type="caution">
    <text evidence="2">The sequence shown here is derived from an EMBL/GenBank/DDBJ whole genome shotgun (WGS) entry which is preliminary data.</text>
</comment>
<evidence type="ECO:0000256" key="1">
    <source>
        <dbReference type="SAM" id="MobiDB-lite"/>
    </source>
</evidence>
<keyword evidence="3" id="KW-1185">Reference proteome</keyword>
<dbReference type="EMBL" id="SRLO01001834">
    <property type="protein sequence ID" value="TNN35077.1"/>
    <property type="molecule type" value="Genomic_DNA"/>
</dbReference>
<proteinExistence type="predicted"/>
<reference evidence="2 3" key="1">
    <citation type="submission" date="2019-03" db="EMBL/GenBank/DDBJ databases">
        <title>First draft genome of Liparis tanakae, snailfish: a comprehensive survey of snailfish specific genes.</title>
        <authorList>
            <person name="Kim W."/>
            <person name="Song I."/>
            <person name="Jeong J.-H."/>
            <person name="Kim D."/>
            <person name="Kim S."/>
            <person name="Ryu S."/>
            <person name="Song J.Y."/>
            <person name="Lee S.K."/>
        </authorList>
    </citation>
    <scope>NUCLEOTIDE SEQUENCE [LARGE SCALE GENOMIC DNA]</scope>
    <source>
        <tissue evidence="2">Muscle</tissue>
    </source>
</reference>
<dbReference type="Proteomes" id="UP000314294">
    <property type="component" value="Unassembled WGS sequence"/>
</dbReference>
<organism evidence="2 3">
    <name type="scientific">Liparis tanakae</name>
    <name type="common">Tanaka's snailfish</name>
    <dbReference type="NCBI Taxonomy" id="230148"/>
    <lineage>
        <taxon>Eukaryota</taxon>
        <taxon>Metazoa</taxon>
        <taxon>Chordata</taxon>
        <taxon>Craniata</taxon>
        <taxon>Vertebrata</taxon>
        <taxon>Euteleostomi</taxon>
        <taxon>Actinopterygii</taxon>
        <taxon>Neopterygii</taxon>
        <taxon>Teleostei</taxon>
        <taxon>Neoteleostei</taxon>
        <taxon>Acanthomorphata</taxon>
        <taxon>Eupercaria</taxon>
        <taxon>Perciformes</taxon>
        <taxon>Cottioidei</taxon>
        <taxon>Cottales</taxon>
        <taxon>Liparidae</taxon>
        <taxon>Liparis</taxon>
    </lineage>
</organism>
<feature type="region of interest" description="Disordered" evidence="1">
    <location>
        <begin position="1"/>
        <end position="37"/>
    </location>
</feature>
<dbReference type="OrthoDB" id="18740at2759"/>